<feature type="compositionally biased region" description="Basic and acidic residues" evidence="1">
    <location>
        <begin position="144"/>
        <end position="153"/>
    </location>
</feature>
<dbReference type="GO" id="GO:0070096">
    <property type="term" value="P:mitochondrial outer membrane translocase complex assembly"/>
    <property type="evidence" value="ECO:0007669"/>
    <property type="project" value="InterPro"/>
</dbReference>
<feature type="compositionally biased region" description="Basic residues" evidence="1">
    <location>
        <begin position="120"/>
        <end position="143"/>
    </location>
</feature>
<protein>
    <submittedName>
        <fullName evidence="2">Uncharacterized protein</fullName>
    </submittedName>
</protein>
<proteinExistence type="predicted"/>
<evidence type="ECO:0000256" key="1">
    <source>
        <dbReference type="SAM" id="MobiDB-lite"/>
    </source>
</evidence>
<evidence type="ECO:0000313" key="3">
    <source>
        <dbReference type="Proteomes" id="UP001294444"/>
    </source>
</evidence>
<keyword evidence="3" id="KW-1185">Reference proteome</keyword>
<feature type="compositionally biased region" description="Low complexity" evidence="1">
    <location>
        <begin position="84"/>
        <end position="97"/>
    </location>
</feature>
<comment type="caution">
    <text evidence="2">The sequence shown here is derived from an EMBL/GenBank/DDBJ whole genome shotgun (WGS) entry which is preliminary data.</text>
</comment>
<sequence>MSSYQDDKTKFRFGSTTTGVSQDNSDRLRASSFGCNNDVSESGGRNESDSGYIDDDVKATSSPSTLASRKGEMAPTTLFATLAQRQWDARQQPQQQRSGLSMSQNDYDDQAAWTSSHFSYSRHHSKHRHQNRHSSSRKIKHLEHKQNRIKETQENFDSSSSLSEHDGSQSEYSYSSTDSNSLSSVAIQKEWEEQLDQLKLMFQVIIFPFVGKFLGRKFGYFRKLKHPTSFPPPHPSSSSFPLAYSHDHDASAQDPESYSRSTKSLLH</sequence>
<dbReference type="PANTHER" id="PTHR28230">
    <property type="entry name" value="CHROMOSOME 1, WHOLE GENOME SHOTGUN SEQUENCE"/>
    <property type="match status" value="1"/>
</dbReference>
<name>A0AAJ4XG54_9BASI</name>
<dbReference type="Pfam" id="PF19117">
    <property type="entry name" value="Mim2"/>
    <property type="match status" value="1"/>
</dbReference>
<feature type="compositionally biased region" description="Polar residues" evidence="1">
    <location>
        <begin position="33"/>
        <end position="45"/>
    </location>
</feature>
<dbReference type="PANTHER" id="PTHR28230:SF1">
    <property type="entry name" value="MITOCHONDRIAL IMPORT PROTEIN 2"/>
    <property type="match status" value="1"/>
</dbReference>
<organism evidence="2 3">
    <name type="scientific">Melanopsichium pennsylvanicum</name>
    <dbReference type="NCBI Taxonomy" id="63383"/>
    <lineage>
        <taxon>Eukaryota</taxon>
        <taxon>Fungi</taxon>
        <taxon>Dikarya</taxon>
        <taxon>Basidiomycota</taxon>
        <taxon>Ustilaginomycotina</taxon>
        <taxon>Ustilaginomycetes</taxon>
        <taxon>Ustilaginales</taxon>
        <taxon>Ustilaginaceae</taxon>
        <taxon>Melanopsichium</taxon>
    </lineage>
</organism>
<feature type="compositionally biased region" description="Basic and acidic residues" evidence="1">
    <location>
        <begin position="1"/>
        <end position="10"/>
    </location>
</feature>
<feature type="compositionally biased region" description="Polar residues" evidence="1">
    <location>
        <begin position="14"/>
        <end position="23"/>
    </location>
</feature>
<dbReference type="GO" id="GO:0045040">
    <property type="term" value="P:protein insertion into mitochondrial outer membrane"/>
    <property type="evidence" value="ECO:0007669"/>
    <property type="project" value="InterPro"/>
</dbReference>
<feature type="compositionally biased region" description="Polar residues" evidence="1">
    <location>
        <begin position="254"/>
        <end position="267"/>
    </location>
</feature>
<reference evidence="2" key="1">
    <citation type="submission" date="2023-10" db="EMBL/GenBank/DDBJ databases">
        <authorList>
            <person name="Guldener U."/>
        </authorList>
    </citation>
    <scope>NUCLEOTIDE SEQUENCE</scope>
    <source>
        <strain evidence="2">Mp4</strain>
    </source>
</reference>
<accession>A0AAJ4XG54</accession>
<dbReference type="GO" id="GO:0005741">
    <property type="term" value="C:mitochondrial outer membrane"/>
    <property type="evidence" value="ECO:0007669"/>
    <property type="project" value="TreeGrafter"/>
</dbReference>
<dbReference type="InterPro" id="IPR037652">
    <property type="entry name" value="Mim2"/>
</dbReference>
<feature type="compositionally biased region" description="Low complexity" evidence="1">
    <location>
        <begin position="169"/>
        <end position="179"/>
    </location>
</feature>
<evidence type="ECO:0000313" key="2">
    <source>
        <dbReference type="EMBL" id="SNX81492.1"/>
    </source>
</evidence>
<feature type="region of interest" description="Disordered" evidence="1">
    <location>
        <begin position="230"/>
        <end position="267"/>
    </location>
</feature>
<feature type="region of interest" description="Disordered" evidence="1">
    <location>
        <begin position="1"/>
        <end position="106"/>
    </location>
</feature>
<feature type="region of interest" description="Disordered" evidence="1">
    <location>
        <begin position="118"/>
        <end position="179"/>
    </location>
</feature>
<dbReference type="Proteomes" id="UP001294444">
    <property type="component" value="Unassembled WGS sequence"/>
</dbReference>
<dbReference type="AlphaFoldDB" id="A0AAJ4XG54"/>
<dbReference type="EMBL" id="OAPG01000001">
    <property type="protein sequence ID" value="SNX81492.1"/>
    <property type="molecule type" value="Genomic_DNA"/>
</dbReference>
<gene>
    <name evidence="2" type="ORF">MEPE_00197</name>
</gene>